<dbReference type="Proteomes" id="UP000266723">
    <property type="component" value="Unassembled WGS sequence"/>
</dbReference>
<dbReference type="EMBL" id="QGKV02000297">
    <property type="protein sequence ID" value="KAF3609629.1"/>
    <property type="molecule type" value="Genomic_DNA"/>
</dbReference>
<feature type="compositionally biased region" description="Polar residues" evidence="1">
    <location>
        <begin position="25"/>
        <end position="55"/>
    </location>
</feature>
<organism evidence="2 3">
    <name type="scientific">Brassica cretica</name>
    <name type="common">Mustard</name>
    <dbReference type="NCBI Taxonomy" id="69181"/>
    <lineage>
        <taxon>Eukaryota</taxon>
        <taxon>Viridiplantae</taxon>
        <taxon>Streptophyta</taxon>
        <taxon>Embryophyta</taxon>
        <taxon>Tracheophyta</taxon>
        <taxon>Spermatophyta</taxon>
        <taxon>Magnoliopsida</taxon>
        <taxon>eudicotyledons</taxon>
        <taxon>Gunneridae</taxon>
        <taxon>Pentapetalae</taxon>
        <taxon>rosids</taxon>
        <taxon>malvids</taxon>
        <taxon>Brassicales</taxon>
        <taxon>Brassicaceae</taxon>
        <taxon>Brassiceae</taxon>
        <taxon>Brassica</taxon>
    </lineage>
</organism>
<accession>A0ABQ7F1H6</accession>
<sequence>MHNSKDDLRSIIEESKAKRVEDSSVRPTSSHESSTCAISSTRNQKTSGSSSTDLNVLTYDESWR</sequence>
<evidence type="ECO:0000313" key="2">
    <source>
        <dbReference type="EMBL" id="KAF3609629.1"/>
    </source>
</evidence>
<feature type="compositionally biased region" description="Basic and acidic residues" evidence="1">
    <location>
        <begin position="1"/>
        <end position="24"/>
    </location>
</feature>
<proteinExistence type="predicted"/>
<evidence type="ECO:0000256" key="1">
    <source>
        <dbReference type="SAM" id="MobiDB-lite"/>
    </source>
</evidence>
<gene>
    <name evidence="2" type="ORF">DY000_02049454</name>
</gene>
<reference evidence="2 3" key="1">
    <citation type="journal article" date="2020" name="BMC Genomics">
        <title>Intraspecific diversification of the crop wild relative Brassica cretica Lam. using demographic model selection.</title>
        <authorList>
            <person name="Kioukis A."/>
            <person name="Michalopoulou V.A."/>
            <person name="Briers L."/>
            <person name="Pirintsos S."/>
            <person name="Studholme D.J."/>
            <person name="Pavlidis P."/>
            <person name="Sarris P.F."/>
        </authorList>
    </citation>
    <scope>NUCLEOTIDE SEQUENCE [LARGE SCALE GENOMIC DNA]</scope>
    <source>
        <strain evidence="3">cv. PFS-1207/04</strain>
    </source>
</reference>
<evidence type="ECO:0000313" key="3">
    <source>
        <dbReference type="Proteomes" id="UP000266723"/>
    </source>
</evidence>
<keyword evidence="3" id="KW-1185">Reference proteome</keyword>
<protein>
    <submittedName>
        <fullName evidence="2">Uncharacterized protein</fullName>
    </submittedName>
</protein>
<name>A0ABQ7F1H6_BRACR</name>
<feature type="region of interest" description="Disordered" evidence="1">
    <location>
        <begin position="1"/>
        <end position="64"/>
    </location>
</feature>
<comment type="caution">
    <text evidence="2">The sequence shown here is derived from an EMBL/GenBank/DDBJ whole genome shotgun (WGS) entry which is preliminary data.</text>
</comment>